<evidence type="ECO:0000256" key="2">
    <source>
        <dbReference type="SAM" id="MobiDB-lite"/>
    </source>
</evidence>
<feature type="compositionally biased region" description="Pro residues" evidence="2">
    <location>
        <begin position="425"/>
        <end position="462"/>
    </location>
</feature>
<dbReference type="GO" id="GO:0004197">
    <property type="term" value="F:cysteine-type endopeptidase activity"/>
    <property type="evidence" value="ECO:0007669"/>
    <property type="project" value="InterPro"/>
</dbReference>
<dbReference type="Gene3D" id="2.130.10.10">
    <property type="entry name" value="YVTN repeat-like/Quinoprotein amine dehydrogenase"/>
    <property type="match status" value="1"/>
</dbReference>
<reference evidence="4 5" key="1">
    <citation type="submission" date="2017-08" db="EMBL/GenBank/DDBJ databases">
        <title>WGS of Clinical strains of the CDC Group NO-1 linked to zoonotic infections in humans.</title>
        <authorList>
            <person name="Bernier A.-M."/>
            <person name="Bernard K."/>
        </authorList>
    </citation>
    <scope>NUCLEOTIDE SEQUENCE [LARGE SCALE GENOMIC DNA]</scope>
    <source>
        <strain evidence="4 5">NML79-0751</strain>
    </source>
</reference>
<feature type="compositionally biased region" description="Basic residues" evidence="2">
    <location>
        <begin position="94"/>
        <end position="111"/>
    </location>
</feature>
<comment type="caution">
    <text evidence="4">The sequence shown here is derived from an EMBL/GenBank/DDBJ whole genome shotgun (WGS) entry which is preliminary data.</text>
</comment>
<feature type="region of interest" description="Disordered" evidence="2">
    <location>
        <begin position="424"/>
        <end position="472"/>
    </location>
</feature>
<feature type="region of interest" description="Disordered" evidence="2">
    <location>
        <begin position="37"/>
        <end position="143"/>
    </location>
</feature>
<feature type="compositionally biased region" description="Low complexity" evidence="2">
    <location>
        <begin position="37"/>
        <end position="52"/>
    </location>
</feature>
<organism evidence="4 5">
    <name type="scientific">Vandammella animalimorsus</name>
    <dbReference type="NCBI Taxonomy" id="2029117"/>
    <lineage>
        <taxon>Bacteria</taxon>
        <taxon>Pseudomonadati</taxon>
        <taxon>Pseudomonadota</taxon>
        <taxon>Betaproteobacteria</taxon>
        <taxon>Burkholderiales</taxon>
        <taxon>Comamonadaceae</taxon>
        <taxon>Vandammella</taxon>
    </lineage>
</organism>
<dbReference type="EMBL" id="NSJD01000004">
    <property type="protein sequence ID" value="PAT40612.1"/>
    <property type="molecule type" value="Genomic_DNA"/>
</dbReference>
<dbReference type="InterPro" id="IPR011600">
    <property type="entry name" value="Pept_C14_caspase"/>
</dbReference>
<evidence type="ECO:0000313" key="4">
    <source>
        <dbReference type="EMBL" id="PAT40612.1"/>
    </source>
</evidence>
<dbReference type="Pfam" id="PF00400">
    <property type="entry name" value="WD40"/>
    <property type="match status" value="1"/>
</dbReference>
<proteinExistence type="predicted"/>
<dbReference type="SMART" id="SM00320">
    <property type="entry name" value="WD40"/>
    <property type="match status" value="1"/>
</dbReference>
<keyword evidence="1" id="KW-0853">WD repeat</keyword>
<feature type="repeat" description="WD" evidence="1">
    <location>
        <begin position="540"/>
        <end position="576"/>
    </location>
</feature>
<dbReference type="PROSITE" id="PS50082">
    <property type="entry name" value="WD_REPEATS_2"/>
    <property type="match status" value="1"/>
</dbReference>
<dbReference type="SUPFAM" id="SSF50978">
    <property type="entry name" value="WD40 repeat-like"/>
    <property type="match status" value="1"/>
</dbReference>
<gene>
    <name evidence="4" type="ORF">CK623_04345</name>
</gene>
<feature type="region of interest" description="Disordered" evidence="2">
    <location>
        <begin position="318"/>
        <end position="337"/>
    </location>
</feature>
<dbReference type="PROSITE" id="PS50294">
    <property type="entry name" value="WD_REPEATS_REGION"/>
    <property type="match status" value="1"/>
</dbReference>
<feature type="compositionally biased region" description="Basic residues" evidence="2">
    <location>
        <begin position="73"/>
        <end position="85"/>
    </location>
</feature>
<feature type="compositionally biased region" description="Low complexity" evidence="2">
    <location>
        <begin position="327"/>
        <end position="337"/>
    </location>
</feature>
<evidence type="ECO:0000259" key="3">
    <source>
        <dbReference type="Pfam" id="PF00656"/>
    </source>
</evidence>
<sequence length="576" mass="62468">MPRGRCAAPAHPHLPKRPSAAHLPWRQRQLLLAVPQPLGRAARPAGARPLRLSRPRTDGHEQAARLAGNTPARPRRRTAAGRARARPCATAHLGPRRRGKPLPAHARRHRPGAATPAGPIPRPDLPRAGQHPHRLAAPAPRTEPPALVHPPDPPCPMATYLLAIGVNRYDDRAFTALSCCENDAHEIHSLFKRTLGLGERARKLVGAVTLKDCKDELRRLGQQVRNGDTFVLFFAGHGYQHPRGEEQYLLFPEADYRLVQRGFADGMFSLSALCTLTDDWPGVQRVFVLDACRAWLPGRQAQGAVFHNQQALARIATRDPSRPMPARPGSAPAAAAPRARPPLILNATHDGQAAHELTHAGRGVLALALEQALEAQFQPGQPLWLGQALLHGVQERMQALLAQAGIGVEQSPLLLPADGQALLYQPPPAPTRHAAPPPVPLAPAAPAQPSPPSPPAHPPARPDTPATPDAPRQGWRFRHALIYGAISLACALPWVLWNARQYESAATRQLMHQAFSQAFSQASSQAARQDHGQWRQLRVFEGHEDEVNSVAFSPDGQLALSGSADDTLRLWGAPSR</sequence>
<dbReference type="InterPro" id="IPR015943">
    <property type="entry name" value="WD40/YVTN_repeat-like_dom_sf"/>
</dbReference>
<dbReference type="Proteomes" id="UP000218644">
    <property type="component" value="Unassembled WGS sequence"/>
</dbReference>
<name>A0A2A2ASE5_9BURK</name>
<feature type="domain" description="Peptidase C14 caspase" evidence="3">
    <location>
        <begin position="162"/>
        <end position="376"/>
    </location>
</feature>
<dbReference type="AlphaFoldDB" id="A0A2A2ASE5"/>
<evidence type="ECO:0000313" key="5">
    <source>
        <dbReference type="Proteomes" id="UP000218644"/>
    </source>
</evidence>
<dbReference type="InterPro" id="IPR001680">
    <property type="entry name" value="WD40_rpt"/>
</dbReference>
<dbReference type="Gene3D" id="3.40.50.1460">
    <property type="match status" value="1"/>
</dbReference>
<protein>
    <recommendedName>
        <fullName evidence="3">Peptidase C14 caspase domain-containing protein</fullName>
    </recommendedName>
</protein>
<feature type="region of interest" description="Disordered" evidence="2">
    <location>
        <begin position="1"/>
        <end position="20"/>
    </location>
</feature>
<dbReference type="InterPro" id="IPR029030">
    <property type="entry name" value="Caspase-like_dom_sf"/>
</dbReference>
<dbReference type="SUPFAM" id="SSF52129">
    <property type="entry name" value="Caspase-like"/>
    <property type="match status" value="1"/>
</dbReference>
<evidence type="ECO:0000256" key="1">
    <source>
        <dbReference type="PROSITE-ProRule" id="PRU00221"/>
    </source>
</evidence>
<accession>A0A2A2ASE5</accession>
<dbReference type="Pfam" id="PF00656">
    <property type="entry name" value="Peptidase_C14"/>
    <property type="match status" value="1"/>
</dbReference>
<dbReference type="GO" id="GO:0006508">
    <property type="term" value="P:proteolysis"/>
    <property type="evidence" value="ECO:0007669"/>
    <property type="project" value="InterPro"/>
</dbReference>
<feature type="compositionally biased region" description="Low complexity" evidence="2">
    <location>
        <begin position="463"/>
        <end position="472"/>
    </location>
</feature>
<dbReference type="InterPro" id="IPR036322">
    <property type="entry name" value="WD40_repeat_dom_sf"/>
</dbReference>